<evidence type="ECO:0000259" key="5">
    <source>
        <dbReference type="PROSITE" id="PS50853"/>
    </source>
</evidence>
<dbReference type="InterPro" id="IPR013783">
    <property type="entry name" value="Ig-like_fold"/>
</dbReference>
<dbReference type="Pfam" id="PF00431">
    <property type="entry name" value="CUB"/>
    <property type="match status" value="1"/>
</dbReference>
<keyword evidence="1" id="KW-1015">Disulfide bond</keyword>
<dbReference type="SUPFAM" id="SSF49265">
    <property type="entry name" value="Fibronectin type III"/>
    <property type="match status" value="1"/>
</dbReference>
<sequence>MNTRLLQTFQKIVKPFKVQGLLAGLLLLTMMSTKTHAQCIGPYQTFESFKTLPTTWTFTSFTSALNTTNSRTGANLLQSSVSTGATAVTPSYTNTKTVAFYINKSGAAGAVITYDLQFSSDGGTNWYTITAGTNTINGESITATIPTLPTTVGVAGWSLVTATFNTNHQLDATPTNSSFKFRIRDTRASGVAGTLWVDDFSIMTYNTSPNDNTIVVPMLNQASACTVTVPASGNLNFYDQGGLNDNYNKSQTQYIYFQPTNATDKVRITFQNTFALDAASNITVYNGNGTGGTVLLNAYTNTTTLPSTTVYTSSSSDGNISIKFVSSTTSPLAGFDIKVECIGNLAITSLGSTSGCPGSQLVINGSGFTGTTAANVTIGGTAVSSIVSNTGTVLTVIPATGSSGTVSVTNGTTVTYGTYTVNAVPVITSVAMGSQTVCSGITATALSISATAGSGSISSYQWYSNTSASTSGGTLLTGANAATYTPSSAVVGTLYYYCVVTNSNGCSATSAVSGAVTVTSPPTTSTNGGNLSACKGTTTTGLGGNTPSVGTGTWTCTAAPAGGSTSDITFTSATTPNTTAIVSASATAGAYTLTWTIASAGCTSSTSTLTLTVNAAPTITSVAMSGQSACTSGTLTALSISATSGSGSISTYQWYSNTTASTSGGTIISGANAASYTPSSASAGTLYYYCVVTNSVTCSATSAVSGAIVVSNSATAPTAIAATAIGGTSFTANWNAVSGATGYYLDVSTSNTFATFVTGYNNLSVGNVTTYAVSGLTQNVTYYYRVRAVNACSTSTSSNTINLTTVSLSYCVPTYATGPALGDQITNVTLGTLNNTSGASTTPFYTFYNSVTIPNLYQGNNATISVSFGTDSRQFVGVWIDYNQNGTFEASEGVVSVNSAGSSGTVSLTLPVPAGALLGNTRMRVRGGDDAALLTSQACGATNSVYGETEDYIVNIIVVPPCTVSLPTSLVTSYITATTATLSWSDASFAPSSVYNYYISTSSTPPTAGTTPTGTVTGVTSVNLTGLTLGLTYYCWVRTNCSGSTSSWSVSTNFTTVTLDVVVLNGSSTGGTTTTCNGKFYDSGNATGSYSNSESYTYTFVPATSGSKLKAVFNSFAVENSYDYLSIYSGTTVTPANLIGTYTGAQIAAGTAFYSTAAGGELTFKFTSDGSVVYSGWDVSLSCVLVPTITSFTPTSACSGSTPTVTITGTNFTGATTVSFNGTPVTPTSVTATQIVVTLPAAATTGYISVTTPTASGTSSSMFYIKPIPNTPNAGVDKIICQGNSAALSATGSIGSQVIVQNNCSSFSAWTTNDTSRWTIVTSNNASGSTGGEMRFHWLTTSTLDDTVQLAQMINTTGYTGLNFSFRHMLDWFTGTFSLYMETSPDGTNWTTRWTVSPTADIAASGVSIDLSALDGTSFYVRFRFSGNTWNINDWYIDDVTLTGNPTLSYTWSTSATLSPVVATTQGTSVSPTTTTTYYVASTLNGCNSATDNVLVTVNAKPTGVVSGSTSVCSGATATVSITLTGTAPWNLTYSNGSTSTSVTGITTSPYTFTTPAITATTTYTLTALSDASCSAVAGGMTGSAVISLSTPPTITIASAVAPVCYSNSNQNTTLAYTATSGSIASYSVVWNTAPFIGTQMNTNATFPGSSPLTITVPGGADNTVTNTALLTVTNSNGCVSAAYQFSVTINTSPAVTMTANSRTICYDASNAQTVSYNYTSANTLNSYDVTWNATPANSLPTISNAPFTTSSGTISITVPAGTAGGTYTGTVTPKNASCGNGASPRTITLIVSAPSITPSASPVQVCYSASSQTANLTYTNATATPTTYSIVWSATPTNSFTNVTNAAITASPIVLSIPAGTAINTYTGTITVKNANGCTSPSSSFSVNVNGIPTMTASSAVTAVCTSTSAQTSGLSYTATTYSPTSYSIDWNAAANTAGLSDQSSTTFTFGAGSGTINTIAIPANITAGTYSGTITISSAATCASSYPITIGIGKKWAGTVSSDWTNASNWTPSGEPTTSDYCVVIPSGTPNNPVIASAANCGNLTINSGATLTVNAGYSLTVQDYVKTDGTLTINNGGSLVQVNNVANSGTGSMVYKRDVSGLKGYDYIYWSSPVASQNIATLYSSPTPGGMYYWDVLANNGNGTGGNTSQGNWANASGAMQVGKGYIIRASNSYSWTGSLTSTFTGIPNNGTLTYPLYRGVYQGAATYIGNNGSVIGQWDDNYNLIGNPYPSAIDAISFLNDTANSSKIQGYVYLWTHGTVPSSSVNNPFYGSYSVNYNLSDYIVYNSLGTSTPTGFNGKIAAGQGFYVALNDGATVTDASQPITFKNTMRSASYNNTQFYKNNASATSADSETHRIWIDFIDTNHSSTSTLVGYATNASNGVDRMYDAVTGIDGNVLYSIIDNQTYSIQGRAIPFDTEDRVSLGYHAATAGNFTIAISAVDGLFQQGQPIYLEDKLLNIIYDLRQAPYNFSTTEGIYNDRFVLRFTNSALSTYQIGNSNVAVSVNNNQLMVKANKEIDSIQVFDLTGKLVRVYNESIKTNDFKGEFVFEKGVYLAKIQLTDGTLVSQKIMN</sequence>
<accession>A0A328YAS0</accession>
<dbReference type="EMBL" id="QLSZ01000017">
    <property type="protein sequence ID" value="RAR69278.1"/>
    <property type="molecule type" value="Genomic_DNA"/>
</dbReference>
<dbReference type="SUPFAM" id="SSF49854">
    <property type="entry name" value="Spermadhesin, CUB domain"/>
    <property type="match status" value="1"/>
</dbReference>
<dbReference type="OrthoDB" id="1652165at2"/>
<dbReference type="CDD" id="cd00102">
    <property type="entry name" value="IPT"/>
    <property type="match status" value="1"/>
</dbReference>
<dbReference type="PROSITE" id="PS50853">
    <property type="entry name" value="FN3"/>
    <property type="match status" value="2"/>
</dbReference>
<dbReference type="PROSITE" id="PS50835">
    <property type="entry name" value="IG_LIKE"/>
    <property type="match status" value="2"/>
</dbReference>
<dbReference type="InterPro" id="IPR014756">
    <property type="entry name" value="Ig_E-set"/>
</dbReference>
<feature type="signal peptide" evidence="2">
    <location>
        <begin position="1"/>
        <end position="37"/>
    </location>
</feature>
<gene>
    <name evidence="6" type="ORF">CLV55_1174</name>
</gene>
<dbReference type="Pfam" id="PF20009">
    <property type="entry name" value="GEVED"/>
    <property type="match status" value="1"/>
</dbReference>
<dbReference type="CDD" id="cd00063">
    <property type="entry name" value="FN3"/>
    <property type="match status" value="1"/>
</dbReference>
<dbReference type="SMART" id="SM00060">
    <property type="entry name" value="FN3"/>
    <property type="match status" value="2"/>
</dbReference>
<keyword evidence="2" id="KW-0732">Signal</keyword>
<feature type="chain" id="PRO_5016304714" evidence="2">
    <location>
        <begin position="38"/>
        <end position="2575"/>
    </location>
</feature>
<dbReference type="SMART" id="SM00042">
    <property type="entry name" value="CUB"/>
    <property type="match status" value="2"/>
</dbReference>
<dbReference type="PROSITE" id="PS01180">
    <property type="entry name" value="CUB"/>
    <property type="match status" value="1"/>
</dbReference>
<name>A0A328YAS0_9FLAO</name>
<dbReference type="CDD" id="cd00041">
    <property type="entry name" value="CUB"/>
    <property type="match status" value="1"/>
</dbReference>
<feature type="domain" description="Ig-like" evidence="4">
    <location>
        <begin position="425"/>
        <end position="513"/>
    </location>
</feature>
<evidence type="ECO:0000313" key="6">
    <source>
        <dbReference type="EMBL" id="RAR69278.1"/>
    </source>
</evidence>
<comment type="caution">
    <text evidence="6">The sequence shown here is derived from an EMBL/GenBank/DDBJ whole genome shotgun (WGS) entry which is preliminary data.</text>
</comment>
<dbReference type="Proteomes" id="UP000248840">
    <property type="component" value="Unassembled WGS sequence"/>
</dbReference>
<feature type="domain" description="Ig-like" evidence="4">
    <location>
        <begin position="617"/>
        <end position="705"/>
    </location>
</feature>
<dbReference type="Gene3D" id="2.60.40.2700">
    <property type="match status" value="2"/>
</dbReference>
<evidence type="ECO:0000256" key="1">
    <source>
        <dbReference type="ARBA" id="ARBA00023157"/>
    </source>
</evidence>
<dbReference type="SUPFAM" id="SSF81296">
    <property type="entry name" value="E set domains"/>
    <property type="match status" value="1"/>
</dbReference>
<evidence type="ECO:0000313" key="7">
    <source>
        <dbReference type="Proteomes" id="UP000248840"/>
    </source>
</evidence>
<dbReference type="InterPro" id="IPR036116">
    <property type="entry name" value="FN3_sf"/>
</dbReference>
<feature type="domain" description="Fibronectin type-III" evidence="5">
    <location>
        <begin position="966"/>
        <end position="1061"/>
    </location>
</feature>
<protein>
    <submittedName>
        <fullName evidence="6">CUB-like protein</fullName>
    </submittedName>
</protein>
<dbReference type="InterPro" id="IPR035914">
    <property type="entry name" value="Sperma_CUB_dom_sf"/>
</dbReference>
<dbReference type="RefSeq" id="WP_112114156.1">
    <property type="nucleotide sequence ID" value="NZ_QLSZ01000017.1"/>
</dbReference>
<proteinExistence type="predicted"/>
<dbReference type="Gene3D" id="2.60.120.290">
    <property type="entry name" value="Spermadhesin, CUB domain"/>
    <property type="match status" value="2"/>
</dbReference>
<dbReference type="InterPro" id="IPR045474">
    <property type="entry name" value="GEVED"/>
</dbReference>
<evidence type="ECO:0000256" key="2">
    <source>
        <dbReference type="SAM" id="SignalP"/>
    </source>
</evidence>
<dbReference type="Gene3D" id="2.60.40.10">
    <property type="entry name" value="Immunoglobulins"/>
    <property type="match status" value="4"/>
</dbReference>
<dbReference type="InterPro" id="IPR003961">
    <property type="entry name" value="FN3_dom"/>
</dbReference>
<reference evidence="6 7" key="1">
    <citation type="submission" date="2018-06" db="EMBL/GenBank/DDBJ databases">
        <title>Genomic Encyclopedia of Archaeal and Bacterial Type Strains, Phase II (KMG-II): from individual species to whole genera.</title>
        <authorList>
            <person name="Goeker M."/>
        </authorList>
    </citation>
    <scope>NUCLEOTIDE SEQUENCE [LARGE SCALE GENOMIC DNA]</scope>
    <source>
        <strain evidence="6 7">DSM 25663</strain>
    </source>
</reference>
<keyword evidence="7" id="KW-1185">Reference proteome</keyword>
<feature type="domain" description="CUB" evidence="3">
    <location>
        <begin position="1069"/>
        <end position="1184"/>
    </location>
</feature>
<dbReference type="InterPro" id="IPR000859">
    <property type="entry name" value="CUB_dom"/>
</dbReference>
<dbReference type="InterPro" id="IPR007110">
    <property type="entry name" value="Ig-like_dom"/>
</dbReference>
<evidence type="ECO:0000259" key="4">
    <source>
        <dbReference type="PROSITE" id="PS50835"/>
    </source>
</evidence>
<dbReference type="Pfam" id="PF00041">
    <property type="entry name" value="fn3"/>
    <property type="match status" value="1"/>
</dbReference>
<feature type="domain" description="Fibronectin type-III" evidence="5">
    <location>
        <begin position="716"/>
        <end position="808"/>
    </location>
</feature>
<organism evidence="6 7">
    <name type="scientific">Flavobacterium aciduliphilum</name>
    <dbReference type="NCBI Taxonomy" id="1101402"/>
    <lineage>
        <taxon>Bacteria</taxon>
        <taxon>Pseudomonadati</taxon>
        <taxon>Bacteroidota</taxon>
        <taxon>Flavobacteriia</taxon>
        <taxon>Flavobacteriales</taxon>
        <taxon>Flavobacteriaceae</taxon>
        <taxon>Flavobacterium</taxon>
    </lineage>
</organism>
<evidence type="ECO:0000259" key="3">
    <source>
        <dbReference type="PROSITE" id="PS01180"/>
    </source>
</evidence>